<dbReference type="AlphaFoldDB" id="A0A1T5C070"/>
<evidence type="ECO:0000313" key="3">
    <source>
        <dbReference type="Proteomes" id="UP000190230"/>
    </source>
</evidence>
<dbReference type="Pfam" id="PF06283">
    <property type="entry name" value="ThuA"/>
    <property type="match status" value="1"/>
</dbReference>
<evidence type="ECO:0000313" key="2">
    <source>
        <dbReference type="EMBL" id="SKB52689.1"/>
    </source>
</evidence>
<dbReference type="PANTHER" id="PTHR40469">
    <property type="entry name" value="SECRETED GLYCOSYL HYDROLASE"/>
    <property type="match status" value="1"/>
</dbReference>
<evidence type="ECO:0000259" key="1">
    <source>
        <dbReference type="Pfam" id="PF06283"/>
    </source>
</evidence>
<feature type="domain" description="ThuA-like" evidence="1">
    <location>
        <begin position="36"/>
        <end position="246"/>
    </location>
</feature>
<dbReference type="InterPro" id="IPR029062">
    <property type="entry name" value="Class_I_gatase-like"/>
</dbReference>
<organism evidence="2 3">
    <name type="scientific">Salegentibacter holothuriorum</name>
    <dbReference type="NCBI Taxonomy" id="241145"/>
    <lineage>
        <taxon>Bacteria</taxon>
        <taxon>Pseudomonadati</taxon>
        <taxon>Bacteroidota</taxon>
        <taxon>Flavobacteriia</taxon>
        <taxon>Flavobacteriales</taxon>
        <taxon>Flavobacteriaceae</taxon>
        <taxon>Salegentibacter</taxon>
    </lineage>
</organism>
<sequence length="252" mass="29093">MHRLVHSFFIGLFLIFQNTGFAQEIENQVQEEKNEVLVFYKTEGFWHNSIPAGRALILELGEDHEFEVTATEDANDFNENNLTKFNLVIFLSTTGNVLNEKEQDAFERYIKKGGNFFGIHAAADTEYEWPWFGELVGGYFAGHPEIQQADIFVNMPEHPTVSHLPKVWTRTDEWYNYKNLNPEKEVLLYLDENSYEGGTNGEEHPIAWIRETGHGGVSIYTGLGHTIQSYLEPDFKEHILQSILYALDKEKK</sequence>
<gene>
    <name evidence="2" type="ORF">SAMN05660776_1653</name>
</gene>
<name>A0A1T5C070_9FLAO</name>
<dbReference type="STRING" id="241145.SAMN05660776_1653"/>
<reference evidence="3" key="1">
    <citation type="submission" date="2017-02" db="EMBL/GenBank/DDBJ databases">
        <authorList>
            <person name="Varghese N."/>
            <person name="Submissions S."/>
        </authorList>
    </citation>
    <scope>NUCLEOTIDE SEQUENCE [LARGE SCALE GENOMIC DNA]</scope>
    <source>
        <strain evidence="3">DSM 23405</strain>
    </source>
</reference>
<accession>A0A1T5C070</accession>
<dbReference type="Proteomes" id="UP000190230">
    <property type="component" value="Unassembled WGS sequence"/>
</dbReference>
<dbReference type="Gene3D" id="3.40.50.880">
    <property type="match status" value="1"/>
</dbReference>
<keyword evidence="3" id="KW-1185">Reference proteome</keyword>
<dbReference type="PANTHER" id="PTHR40469:SF2">
    <property type="entry name" value="GALACTOSE-BINDING DOMAIN-LIKE SUPERFAMILY PROTEIN"/>
    <property type="match status" value="1"/>
</dbReference>
<protein>
    <recommendedName>
        <fullName evidence="1">ThuA-like domain-containing protein</fullName>
    </recommendedName>
</protein>
<dbReference type="SUPFAM" id="SSF52317">
    <property type="entry name" value="Class I glutamine amidotransferase-like"/>
    <property type="match status" value="1"/>
</dbReference>
<dbReference type="OrthoDB" id="9816308at2"/>
<dbReference type="RefSeq" id="WP_079720440.1">
    <property type="nucleotide sequence ID" value="NZ_FUYY01000002.1"/>
</dbReference>
<proteinExistence type="predicted"/>
<dbReference type="InterPro" id="IPR029010">
    <property type="entry name" value="ThuA-like"/>
</dbReference>
<dbReference type="EMBL" id="FUYY01000002">
    <property type="protein sequence ID" value="SKB52689.1"/>
    <property type="molecule type" value="Genomic_DNA"/>
</dbReference>